<proteinExistence type="predicted"/>
<organism evidence="1 2">
    <name type="scientific">Botryotinia fuckeliana (strain T4)</name>
    <name type="common">Noble rot fungus</name>
    <name type="synonym">Botrytis cinerea</name>
    <dbReference type="NCBI Taxonomy" id="999810"/>
    <lineage>
        <taxon>Eukaryota</taxon>
        <taxon>Fungi</taxon>
        <taxon>Dikarya</taxon>
        <taxon>Ascomycota</taxon>
        <taxon>Pezizomycotina</taxon>
        <taxon>Leotiomycetes</taxon>
        <taxon>Helotiales</taxon>
        <taxon>Sclerotiniaceae</taxon>
        <taxon>Botrytis</taxon>
    </lineage>
</organism>
<dbReference type="HOGENOM" id="CLU_2739711_0_0_1"/>
<dbReference type="EMBL" id="FQ790282">
    <property type="protein sequence ID" value="CCD46685.1"/>
    <property type="molecule type" value="Genomic_DNA"/>
</dbReference>
<reference evidence="2" key="1">
    <citation type="journal article" date="2011" name="PLoS Genet.">
        <title>Genomic analysis of the necrotrophic fungal pathogens Sclerotinia sclerotiorum and Botrytis cinerea.</title>
        <authorList>
            <person name="Amselem J."/>
            <person name="Cuomo C.A."/>
            <person name="van Kan J.A."/>
            <person name="Viaud M."/>
            <person name="Benito E.P."/>
            <person name="Couloux A."/>
            <person name="Coutinho P.M."/>
            <person name="de Vries R.P."/>
            <person name="Dyer P.S."/>
            <person name="Fillinger S."/>
            <person name="Fournier E."/>
            <person name="Gout L."/>
            <person name="Hahn M."/>
            <person name="Kohn L."/>
            <person name="Lapalu N."/>
            <person name="Plummer K.M."/>
            <person name="Pradier J.M."/>
            <person name="Quevillon E."/>
            <person name="Sharon A."/>
            <person name="Simon A."/>
            <person name="ten Have A."/>
            <person name="Tudzynski B."/>
            <person name="Tudzynski P."/>
            <person name="Wincker P."/>
            <person name="Andrew M."/>
            <person name="Anthouard V."/>
            <person name="Beever R.E."/>
            <person name="Beffa R."/>
            <person name="Benoit I."/>
            <person name="Bouzid O."/>
            <person name="Brault B."/>
            <person name="Chen Z."/>
            <person name="Choquer M."/>
            <person name="Collemare J."/>
            <person name="Cotton P."/>
            <person name="Danchin E.G."/>
            <person name="Da Silva C."/>
            <person name="Gautier A."/>
            <person name="Giraud C."/>
            <person name="Giraud T."/>
            <person name="Gonzalez C."/>
            <person name="Grossetete S."/>
            <person name="Guldener U."/>
            <person name="Henrissat B."/>
            <person name="Howlett B.J."/>
            <person name="Kodira C."/>
            <person name="Kretschmer M."/>
            <person name="Lappartient A."/>
            <person name="Leroch M."/>
            <person name="Levis C."/>
            <person name="Mauceli E."/>
            <person name="Neuveglise C."/>
            <person name="Oeser B."/>
            <person name="Pearson M."/>
            <person name="Poulain J."/>
            <person name="Poussereau N."/>
            <person name="Quesneville H."/>
            <person name="Rascle C."/>
            <person name="Schumacher J."/>
            <person name="Segurens B."/>
            <person name="Sexton A."/>
            <person name="Silva E."/>
            <person name="Sirven C."/>
            <person name="Soanes D.M."/>
            <person name="Talbot N.J."/>
            <person name="Templeton M."/>
            <person name="Yandava C."/>
            <person name="Yarden O."/>
            <person name="Zeng Q."/>
            <person name="Rollins J.A."/>
            <person name="Lebrun M.H."/>
            <person name="Dickman M."/>
        </authorList>
    </citation>
    <scope>NUCLEOTIDE SEQUENCE [LARGE SCALE GENOMIC DNA]</scope>
    <source>
        <strain evidence="2">T4</strain>
    </source>
</reference>
<evidence type="ECO:0000313" key="2">
    <source>
        <dbReference type="Proteomes" id="UP000008177"/>
    </source>
</evidence>
<sequence length="71" mass="8032">MTVLRSTSALRSTKRSSPLCYLKAAICRELVCARRPFEAKQLQDRQVERLNGKSLMPLKVNLFALTPPKSI</sequence>
<dbReference type="AlphaFoldDB" id="G2Y1Z5"/>
<name>G2Y1Z5_BOTF4</name>
<dbReference type="Proteomes" id="UP000008177">
    <property type="component" value="Unplaced contigs"/>
</dbReference>
<dbReference type="InParanoid" id="G2Y1Z5"/>
<protein>
    <submittedName>
        <fullName evidence="1">Uncharacterized protein</fullName>
    </submittedName>
</protein>
<evidence type="ECO:0000313" key="1">
    <source>
        <dbReference type="EMBL" id="CCD46685.1"/>
    </source>
</evidence>
<accession>G2Y1Z5</accession>
<gene>
    <name evidence="1" type="ORF">BofuT4_uP042960.1</name>
</gene>